<dbReference type="PROSITE" id="PS00041">
    <property type="entry name" value="HTH_ARAC_FAMILY_1"/>
    <property type="match status" value="1"/>
</dbReference>
<dbReference type="InterPro" id="IPR018060">
    <property type="entry name" value="HTH_AraC"/>
</dbReference>
<protein>
    <submittedName>
        <fullName evidence="5">Transcriptional regulator</fullName>
    </submittedName>
</protein>
<dbReference type="GO" id="GO:0003700">
    <property type="term" value="F:DNA-binding transcription factor activity"/>
    <property type="evidence" value="ECO:0007669"/>
    <property type="project" value="InterPro"/>
</dbReference>
<dbReference type="PANTHER" id="PTHR46796">
    <property type="entry name" value="HTH-TYPE TRANSCRIPTIONAL ACTIVATOR RHAS-RELATED"/>
    <property type="match status" value="1"/>
</dbReference>
<accession>A0A511DLZ0</accession>
<dbReference type="PANTHER" id="PTHR46796:SF12">
    <property type="entry name" value="HTH-TYPE DNA-BINDING TRANSCRIPTIONAL ACTIVATOR EUTR"/>
    <property type="match status" value="1"/>
</dbReference>
<keyword evidence="3" id="KW-0804">Transcription</keyword>
<dbReference type="Pfam" id="PF14525">
    <property type="entry name" value="AraC_binding_2"/>
    <property type="match status" value="1"/>
</dbReference>
<evidence type="ECO:0000313" key="5">
    <source>
        <dbReference type="EMBL" id="GEL24804.1"/>
    </source>
</evidence>
<gene>
    <name evidence="5" type="ORF">PSU4_37580</name>
</gene>
<dbReference type="InterPro" id="IPR018062">
    <property type="entry name" value="HTH_AraC-typ_CS"/>
</dbReference>
<proteinExistence type="predicted"/>
<keyword evidence="1" id="KW-0805">Transcription regulation</keyword>
<dbReference type="Gene3D" id="1.10.10.60">
    <property type="entry name" value="Homeodomain-like"/>
    <property type="match status" value="1"/>
</dbReference>
<dbReference type="RefSeq" id="WP_186817046.1">
    <property type="nucleotide sequence ID" value="NZ_BJVJ01000040.1"/>
</dbReference>
<evidence type="ECO:0000256" key="2">
    <source>
        <dbReference type="ARBA" id="ARBA00023125"/>
    </source>
</evidence>
<evidence type="ECO:0000256" key="3">
    <source>
        <dbReference type="ARBA" id="ARBA00023163"/>
    </source>
</evidence>
<dbReference type="Proteomes" id="UP000321685">
    <property type="component" value="Unassembled WGS sequence"/>
</dbReference>
<sequence length="331" mass="36208">MPSGEARGAAGEVREFSTRDVDRARAHVSSAYYPLTLRPGADSARFGLRMRTVVLGPLVLGELTYDSDVTKDCGEPSTAYHVNVPTCGEVRTHCGEQHVVATPRTAAVFNPTGRTLLDRWAGGTTQLCLKIDRGVVDQELADRLERPLRAPASFELAMDLESPSSRAWLYAVRLLASELDAPGGLAAQPLFAQEVQRLIVGGLIWGQRHSYSEAIREEATALRPRTVKIAMELMEQQPEHPWTVGELADAAGVGVRALEDGFRRYVGESPTTHLRGIRLEQARKELFAAPPGTTVSEVAYRWGFTHLGRFAGAYARRFGEPPSATLRYGSP</sequence>
<evidence type="ECO:0000259" key="4">
    <source>
        <dbReference type="PROSITE" id="PS01124"/>
    </source>
</evidence>
<name>A0A511DLZ0_9PSEU</name>
<dbReference type="SMART" id="SM00342">
    <property type="entry name" value="HTH_ARAC"/>
    <property type="match status" value="1"/>
</dbReference>
<dbReference type="SUPFAM" id="SSF46689">
    <property type="entry name" value="Homeodomain-like"/>
    <property type="match status" value="2"/>
</dbReference>
<keyword evidence="6" id="KW-1185">Reference proteome</keyword>
<dbReference type="InterPro" id="IPR035418">
    <property type="entry name" value="AraC-bd_2"/>
</dbReference>
<dbReference type="PROSITE" id="PS01124">
    <property type="entry name" value="HTH_ARAC_FAMILY_2"/>
    <property type="match status" value="1"/>
</dbReference>
<dbReference type="AlphaFoldDB" id="A0A511DLZ0"/>
<feature type="domain" description="HTH araC/xylS-type" evidence="4">
    <location>
        <begin position="228"/>
        <end position="328"/>
    </location>
</feature>
<dbReference type="GO" id="GO:0043565">
    <property type="term" value="F:sequence-specific DNA binding"/>
    <property type="evidence" value="ECO:0007669"/>
    <property type="project" value="InterPro"/>
</dbReference>
<reference evidence="5 6" key="1">
    <citation type="submission" date="2019-07" db="EMBL/GenBank/DDBJ databases">
        <title>Whole genome shotgun sequence of Pseudonocardia sulfidoxydans NBRC 16205.</title>
        <authorList>
            <person name="Hosoyama A."/>
            <person name="Uohara A."/>
            <person name="Ohji S."/>
            <person name="Ichikawa N."/>
        </authorList>
    </citation>
    <scope>NUCLEOTIDE SEQUENCE [LARGE SCALE GENOMIC DNA]</scope>
    <source>
        <strain evidence="5 6">NBRC 16205</strain>
    </source>
</reference>
<comment type="caution">
    <text evidence="5">The sequence shown here is derived from an EMBL/GenBank/DDBJ whole genome shotgun (WGS) entry which is preliminary data.</text>
</comment>
<dbReference type="InterPro" id="IPR050204">
    <property type="entry name" value="AraC_XylS_family_regulators"/>
</dbReference>
<evidence type="ECO:0000313" key="6">
    <source>
        <dbReference type="Proteomes" id="UP000321685"/>
    </source>
</evidence>
<dbReference type="EMBL" id="BJVJ01000040">
    <property type="protein sequence ID" value="GEL24804.1"/>
    <property type="molecule type" value="Genomic_DNA"/>
</dbReference>
<dbReference type="InterPro" id="IPR009057">
    <property type="entry name" value="Homeodomain-like_sf"/>
</dbReference>
<dbReference type="Pfam" id="PF12833">
    <property type="entry name" value="HTH_18"/>
    <property type="match status" value="1"/>
</dbReference>
<organism evidence="5 6">
    <name type="scientific">Pseudonocardia sulfidoxydans NBRC 16205</name>
    <dbReference type="NCBI Taxonomy" id="1223511"/>
    <lineage>
        <taxon>Bacteria</taxon>
        <taxon>Bacillati</taxon>
        <taxon>Actinomycetota</taxon>
        <taxon>Actinomycetes</taxon>
        <taxon>Pseudonocardiales</taxon>
        <taxon>Pseudonocardiaceae</taxon>
        <taxon>Pseudonocardia</taxon>
    </lineage>
</organism>
<evidence type="ECO:0000256" key="1">
    <source>
        <dbReference type="ARBA" id="ARBA00023015"/>
    </source>
</evidence>
<keyword evidence="2" id="KW-0238">DNA-binding</keyword>